<dbReference type="GeneID" id="30035710"/>
<name>A0A170QZI1_9ASCO</name>
<comment type="subcellular location">
    <subcellularLocation>
        <location evidence="1 6">Cytoplasmic vesicle membrane</location>
        <topology evidence="1 6">Peripheral membrane protein</topology>
        <orientation evidence="1 6">Cytoplasmic side</orientation>
    </subcellularLocation>
    <subcellularLocation>
        <location evidence="6">Membrane</location>
        <location evidence="6">Coated pit</location>
        <topology evidence="6">Peripheral membrane protein</topology>
        <orientation evidence="6">Cytoplasmic side</orientation>
    </subcellularLocation>
    <text evidence="6">Cytoplasmic face of coated pits and vesicles.</text>
</comment>
<comment type="similarity">
    <text evidence="2 6">Belongs to the clathrin light chain family.</text>
</comment>
<evidence type="ECO:0000313" key="9">
    <source>
        <dbReference type="Proteomes" id="UP000189580"/>
    </source>
</evidence>
<dbReference type="Proteomes" id="UP000189580">
    <property type="component" value="Chromosome b"/>
</dbReference>
<evidence type="ECO:0000256" key="6">
    <source>
        <dbReference type="RuleBase" id="RU363137"/>
    </source>
</evidence>
<evidence type="ECO:0000256" key="4">
    <source>
        <dbReference type="ARBA" id="ARBA00023176"/>
    </source>
</evidence>
<dbReference type="RefSeq" id="XP_018738490.1">
    <property type="nucleotide sequence ID" value="XM_018880696.1"/>
</dbReference>
<evidence type="ECO:0000256" key="7">
    <source>
        <dbReference type="SAM" id="MobiDB-lite"/>
    </source>
</evidence>
<keyword evidence="9" id="KW-1185">Reference proteome</keyword>
<keyword evidence="5 6" id="KW-0968">Cytoplasmic vesicle</keyword>
<keyword evidence="3 6" id="KW-0472">Membrane</keyword>
<dbReference type="AlphaFoldDB" id="A0A170QZI1"/>
<dbReference type="OrthoDB" id="5512at2759"/>
<evidence type="ECO:0000256" key="2">
    <source>
        <dbReference type="ARBA" id="ARBA00005263"/>
    </source>
</evidence>
<dbReference type="KEGG" id="slb:AWJ20_3664"/>
<evidence type="ECO:0000256" key="3">
    <source>
        <dbReference type="ARBA" id="ARBA00023136"/>
    </source>
</evidence>
<dbReference type="Pfam" id="PF01086">
    <property type="entry name" value="Clathrin_lg_ch"/>
    <property type="match status" value="1"/>
</dbReference>
<protein>
    <recommendedName>
        <fullName evidence="6">Clathrin light chain</fullName>
    </recommendedName>
</protein>
<proteinExistence type="inferred from homology"/>
<evidence type="ECO:0000256" key="5">
    <source>
        <dbReference type="ARBA" id="ARBA00023329"/>
    </source>
</evidence>
<comment type="function">
    <text evidence="6">Clathrin is the major protein of the polyhedral coat of coated pits and vesicles.</text>
</comment>
<feature type="region of interest" description="Disordered" evidence="7">
    <location>
        <begin position="1"/>
        <end position="22"/>
    </location>
</feature>
<keyword evidence="4 6" id="KW-0168">Coated pit</keyword>
<dbReference type="GO" id="GO:0030130">
    <property type="term" value="C:clathrin coat of trans-Golgi network vesicle"/>
    <property type="evidence" value="ECO:0007669"/>
    <property type="project" value="InterPro"/>
</dbReference>
<dbReference type="InterPro" id="IPR000996">
    <property type="entry name" value="Clathrin_L-chain"/>
</dbReference>
<dbReference type="EMBL" id="CP014503">
    <property type="protein sequence ID" value="ANB16013.1"/>
    <property type="molecule type" value="Genomic_DNA"/>
</dbReference>
<organism evidence="8 9">
    <name type="scientific">Sugiyamaella lignohabitans</name>
    <dbReference type="NCBI Taxonomy" id="796027"/>
    <lineage>
        <taxon>Eukaryota</taxon>
        <taxon>Fungi</taxon>
        <taxon>Dikarya</taxon>
        <taxon>Ascomycota</taxon>
        <taxon>Saccharomycotina</taxon>
        <taxon>Dipodascomycetes</taxon>
        <taxon>Dipodascales</taxon>
        <taxon>Trichomonascaceae</taxon>
        <taxon>Sugiyamaella</taxon>
    </lineage>
</organism>
<accession>A0A170QZI1</accession>
<evidence type="ECO:0000256" key="1">
    <source>
        <dbReference type="ARBA" id="ARBA00004180"/>
    </source>
</evidence>
<dbReference type="GO" id="GO:0030132">
    <property type="term" value="C:clathrin coat of coated pit"/>
    <property type="evidence" value="ECO:0007669"/>
    <property type="project" value="InterPro"/>
</dbReference>
<dbReference type="GO" id="GO:0006886">
    <property type="term" value="P:intracellular protein transport"/>
    <property type="evidence" value="ECO:0007669"/>
    <property type="project" value="InterPro"/>
</dbReference>
<gene>
    <name evidence="8" type="primary">clc1</name>
    <name evidence="8" type="ORF">AWJ20_3664</name>
</gene>
<dbReference type="GO" id="GO:0016192">
    <property type="term" value="P:vesicle-mediated transport"/>
    <property type="evidence" value="ECO:0007669"/>
    <property type="project" value="InterPro"/>
</dbReference>
<reference evidence="8 9" key="1">
    <citation type="submission" date="2016-02" db="EMBL/GenBank/DDBJ databases">
        <title>Complete genome sequence and transcriptome regulation of the pentose utilising yeast Sugiyamaella lignohabitans.</title>
        <authorList>
            <person name="Bellasio M."/>
            <person name="Peymann A."/>
            <person name="Valli M."/>
            <person name="Sipitzky M."/>
            <person name="Graf A."/>
            <person name="Sauer M."/>
            <person name="Marx H."/>
            <person name="Mattanovich D."/>
        </authorList>
    </citation>
    <scope>NUCLEOTIDE SEQUENCE [LARGE SCALE GENOMIC DNA]</scope>
    <source>
        <strain evidence="8 9">CBS 10342</strain>
    </source>
</reference>
<sequence length="85" mass="9047">MSNFPSLEEIDEGLVSTETPSEFQNDDFLAREKAVLGEDAEAFTSTDGPGADEAVIGFETSFPPLESVSICGSLYLILGGCRLIV</sequence>
<evidence type="ECO:0000313" key="8">
    <source>
        <dbReference type="EMBL" id="ANB16013.1"/>
    </source>
</evidence>
<dbReference type="GO" id="GO:0005198">
    <property type="term" value="F:structural molecule activity"/>
    <property type="evidence" value="ECO:0007669"/>
    <property type="project" value="InterPro"/>
</dbReference>